<evidence type="ECO:0000256" key="4">
    <source>
        <dbReference type="ARBA" id="ARBA00022475"/>
    </source>
</evidence>
<keyword evidence="13 14" id="KW-0676">Redox-active center</keyword>
<feature type="topological domain" description="Cytoplasmic" evidence="14">
    <location>
        <begin position="59"/>
        <end position="64"/>
    </location>
</feature>
<dbReference type="EMBL" id="JBHRSS010000008">
    <property type="protein sequence ID" value="MFC3105491.1"/>
    <property type="molecule type" value="Genomic_DNA"/>
</dbReference>
<evidence type="ECO:0000256" key="10">
    <source>
        <dbReference type="ARBA" id="ARBA00023136"/>
    </source>
</evidence>
<dbReference type="RefSeq" id="WP_380691033.1">
    <property type="nucleotide sequence ID" value="NZ_JBHRSS010000008.1"/>
</dbReference>
<keyword evidence="7 14" id="KW-0249">Electron transport</keyword>
<keyword evidence="17" id="KW-1185">Reference proteome</keyword>
<keyword evidence="8 14" id="KW-1133">Transmembrane helix</keyword>
<feature type="disulfide bond" description="Redox-active" evidence="14">
    <location>
        <begin position="33"/>
        <end position="36"/>
    </location>
</feature>
<feature type="transmembrane region" description="Helical" evidence="15">
    <location>
        <begin position="37"/>
        <end position="58"/>
    </location>
</feature>
<feature type="topological domain" description="Cytoplasmic" evidence="14">
    <location>
        <begin position="1"/>
        <end position="6"/>
    </location>
</feature>
<evidence type="ECO:0000256" key="9">
    <source>
        <dbReference type="ARBA" id="ARBA00023002"/>
    </source>
</evidence>
<comment type="subcellular location">
    <subcellularLocation>
        <location evidence="1">Cell inner membrane</location>
        <topology evidence="1">Multi-pass membrane protein</topology>
    </subcellularLocation>
    <subcellularLocation>
        <location evidence="14">Cell membrane</location>
        <topology evidence="14">Multi-pass membrane protein</topology>
    </subcellularLocation>
</comment>
<proteinExistence type="inferred from homology"/>
<sequence>MNTRTYFLAGFVAASGALAFAYYLQYAVGLDPCPLCIFQRVAMAGFGLFCLIGLIHAPAGAGHRVYAGLATVCALTGAAIAARHVWLMHLPPDQVPACGPGLNYLIDVMPLTEVLSTVLRGDASCATVKGAFLGISLPAWTCVYFLLLSLGGLAGVFGLGARGVRSS</sequence>
<keyword evidence="3 14" id="KW-0813">Transport</keyword>
<evidence type="ECO:0000256" key="8">
    <source>
        <dbReference type="ARBA" id="ARBA00022989"/>
    </source>
</evidence>
<feature type="topological domain" description="Cytoplasmic" evidence="14">
    <location>
        <begin position="159"/>
        <end position="167"/>
    </location>
</feature>
<evidence type="ECO:0000256" key="1">
    <source>
        <dbReference type="ARBA" id="ARBA00004429"/>
    </source>
</evidence>
<keyword evidence="11 14" id="KW-1015">Disulfide bond</keyword>
<keyword evidence="6 14" id="KW-0812">Transmembrane</keyword>
<feature type="transmembrane region" description="Helical" evidence="15">
    <location>
        <begin position="65"/>
        <end position="86"/>
    </location>
</feature>
<dbReference type="InterPro" id="IPR050183">
    <property type="entry name" value="DsbB"/>
</dbReference>
<dbReference type="PANTHER" id="PTHR36570">
    <property type="entry name" value="DISULFIDE BOND FORMATION PROTEIN B"/>
    <property type="match status" value="1"/>
</dbReference>
<dbReference type="HAMAP" id="MF_00286">
    <property type="entry name" value="DsbB"/>
    <property type="match status" value="1"/>
</dbReference>
<keyword evidence="5" id="KW-0997">Cell inner membrane</keyword>
<evidence type="ECO:0000256" key="12">
    <source>
        <dbReference type="ARBA" id="ARBA00023186"/>
    </source>
</evidence>
<comment type="function">
    <text evidence="14">Required for disulfide bond formation in some periplasmic proteins. Acts by oxidizing the DsbA protein.</text>
</comment>
<keyword evidence="10 14" id="KW-0472">Membrane</keyword>
<dbReference type="SUPFAM" id="SSF158442">
    <property type="entry name" value="DsbB-like"/>
    <property type="match status" value="1"/>
</dbReference>
<dbReference type="InterPro" id="IPR023380">
    <property type="entry name" value="DsbB-like_sf"/>
</dbReference>
<name>A0ABV7EUA3_9GAMM</name>
<comment type="similarity">
    <text evidence="2 14">Belongs to the DsbB family.</text>
</comment>
<evidence type="ECO:0000256" key="3">
    <source>
        <dbReference type="ARBA" id="ARBA00022448"/>
    </source>
</evidence>
<dbReference type="Pfam" id="PF02600">
    <property type="entry name" value="DsbB"/>
    <property type="match status" value="1"/>
</dbReference>
<evidence type="ECO:0000256" key="14">
    <source>
        <dbReference type="HAMAP-Rule" id="MF_00286"/>
    </source>
</evidence>
<evidence type="ECO:0000256" key="13">
    <source>
        <dbReference type="ARBA" id="ARBA00023284"/>
    </source>
</evidence>
<evidence type="ECO:0000313" key="16">
    <source>
        <dbReference type="EMBL" id="MFC3105491.1"/>
    </source>
</evidence>
<protein>
    <recommendedName>
        <fullName evidence="14">Disulfide bond formation protein B</fullName>
    </recommendedName>
    <alternativeName>
        <fullName evidence="14">Disulfide oxidoreductase</fullName>
    </alternativeName>
</protein>
<comment type="caution">
    <text evidence="14">Lacks conserved residue(s) required for the propagation of feature annotation.</text>
</comment>
<dbReference type="Proteomes" id="UP001595462">
    <property type="component" value="Unassembled WGS sequence"/>
</dbReference>
<keyword evidence="12 14" id="KW-0143">Chaperone</keyword>
<dbReference type="PANTHER" id="PTHR36570:SF3">
    <property type="entry name" value="DISULFIDE BOND FORMATION PROTEIN B"/>
    <property type="match status" value="1"/>
</dbReference>
<evidence type="ECO:0000256" key="5">
    <source>
        <dbReference type="ARBA" id="ARBA00022519"/>
    </source>
</evidence>
<evidence type="ECO:0000256" key="6">
    <source>
        <dbReference type="ARBA" id="ARBA00022692"/>
    </source>
</evidence>
<organism evidence="16 17">
    <name type="scientific">Salinisphaera aquimarina</name>
    <dbReference type="NCBI Taxonomy" id="2094031"/>
    <lineage>
        <taxon>Bacteria</taxon>
        <taxon>Pseudomonadati</taxon>
        <taxon>Pseudomonadota</taxon>
        <taxon>Gammaproteobacteria</taxon>
        <taxon>Salinisphaerales</taxon>
        <taxon>Salinisphaeraceae</taxon>
        <taxon>Salinisphaera</taxon>
    </lineage>
</organism>
<feature type="transmembrane region" description="Helical" evidence="15">
    <location>
        <begin position="7"/>
        <end position="25"/>
    </location>
</feature>
<evidence type="ECO:0000256" key="7">
    <source>
        <dbReference type="ARBA" id="ARBA00022982"/>
    </source>
</evidence>
<accession>A0ABV7EUA3</accession>
<dbReference type="InterPro" id="IPR022920">
    <property type="entry name" value="Disulphide_bond_form_DsbB"/>
</dbReference>
<evidence type="ECO:0000256" key="15">
    <source>
        <dbReference type="SAM" id="Phobius"/>
    </source>
</evidence>
<evidence type="ECO:0000256" key="11">
    <source>
        <dbReference type="ARBA" id="ARBA00023157"/>
    </source>
</evidence>
<keyword evidence="9 14" id="KW-0560">Oxidoreductase</keyword>
<dbReference type="InterPro" id="IPR003752">
    <property type="entry name" value="DiS_bond_form_DsbB/BdbC"/>
</dbReference>
<dbReference type="Gene3D" id="1.20.1550.10">
    <property type="entry name" value="DsbB-like"/>
    <property type="match status" value="1"/>
</dbReference>
<comment type="caution">
    <text evidence="16">The sequence shown here is derived from an EMBL/GenBank/DDBJ whole genome shotgun (WGS) entry which is preliminary data.</text>
</comment>
<evidence type="ECO:0000313" key="17">
    <source>
        <dbReference type="Proteomes" id="UP001595462"/>
    </source>
</evidence>
<gene>
    <name evidence="14" type="primary">dsbB</name>
    <name evidence="16" type="ORF">ACFOSU_16595</name>
</gene>
<evidence type="ECO:0000256" key="2">
    <source>
        <dbReference type="ARBA" id="ARBA00008823"/>
    </source>
</evidence>
<reference evidence="17" key="1">
    <citation type="journal article" date="2019" name="Int. J. Syst. Evol. Microbiol.">
        <title>The Global Catalogue of Microorganisms (GCM) 10K type strain sequencing project: providing services to taxonomists for standard genome sequencing and annotation.</title>
        <authorList>
            <consortium name="The Broad Institute Genomics Platform"/>
            <consortium name="The Broad Institute Genome Sequencing Center for Infectious Disease"/>
            <person name="Wu L."/>
            <person name="Ma J."/>
        </authorList>
    </citation>
    <scope>NUCLEOTIDE SEQUENCE [LARGE SCALE GENOMIC DNA]</scope>
    <source>
        <strain evidence="17">KCTC 52640</strain>
    </source>
</reference>
<feature type="transmembrane region" description="Helical" evidence="15">
    <location>
        <begin position="137"/>
        <end position="161"/>
    </location>
</feature>
<keyword evidence="4 14" id="KW-1003">Cell membrane</keyword>
<feature type="topological domain" description="Periplasmic" evidence="14">
    <location>
        <begin position="24"/>
        <end position="41"/>
    </location>
</feature>